<gene>
    <name evidence="5" type="ORF">HJA_01760</name>
</gene>
<dbReference type="STRING" id="1280952.HJA_01760"/>
<dbReference type="PANTHER" id="PTHR34135">
    <property type="entry name" value="LYSOZYME"/>
    <property type="match status" value="1"/>
</dbReference>
<keyword evidence="4" id="KW-0732">Signal</keyword>
<proteinExistence type="inferred from homology"/>
<evidence type="ECO:0000256" key="1">
    <source>
        <dbReference type="ARBA" id="ARBA00010646"/>
    </source>
</evidence>
<dbReference type="EMBL" id="ARYJ01000001">
    <property type="protein sequence ID" value="KCZ91224.1"/>
    <property type="molecule type" value="Genomic_DNA"/>
</dbReference>
<sequence length="223" mass="24694">MRFICLTAAFLLTVTACSERAAPVAEIAQNGPFTPGNEGIDLSHHNGRVNWDALSSAPLDFVYLKATEGRDWKDTRFQENWLAASERGWHVGAYHFYLLCRNGAAQAENFIQSVEVREGTLPPAVDLEYAHNCPPDGSKEAVRAEIRTFLDALEAEYGAPPVLYTTPDFHRDWLAGHFPGHPVWMRSLSGPPDGEVLIWQYSMKGQVPGVDGFVDLNRVPGTP</sequence>
<dbReference type="PROSITE" id="PS51904">
    <property type="entry name" value="GLYCOSYL_HYDROL_F25_2"/>
    <property type="match status" value="1"/>
</dbReference>
<dbReference type="Proteomes" id="UP000024816">
    <property type="component" value="Unassembled WGS sequence"/>
</dbReference>
<dbReference type="Pfam" id="PF01183">
    <property type="entry name" value="Glyco_hydro_25"/>
    <property type="match status" value="1"/>
</dbReference>
<dbReference type="AlphaFoldDB" id="A0A059FKP4"/>
<dbReference type="GO" id="GO:0016052">
    <property type="term" value="P:carbohydrate catabolic process"/>
    <property type="evidence" value="ECO:0007669"/>
    <property type="project" value="TreeGrafter"/>
</dbReference>
<dbReference type="InterPro" id="IPR002053">
    <property type="entry name" value="Glyco_hydro_25"/>
</dbReference>
<evidence type="ECO:0000313" key="6">
    <source>
        <dbReference type="Proteomes" id="UP000024816"/>
    </source>
</evidence>
<dbReference type="PROSITE" id="PS51257">
    <property type="entry name" value="PROKAR_LIPOPROTEIN"/>
    <property type="match status" value="1"/>
</dbReference>
<dbReference type="Gene3D" id="3.20.20.80">
    <property type="entry name" value="Glycosidases"/>
    <property type="match status" value="1"/>
</dbReference>
<evidence type="ECO:0000313" key="5">
    <source>
        <dbReference type="EMBL" id="KCZ91224.1"/>
    </source>
</evidence>
<protein>
    <submittedName>
        <fullName evidence="5">Glycosyl hydrolase family protein</fullName>
    </submittedName>
</protein>
<dbReference type="GO" id="GO:0016998">
    <property type="term" value="P:cell wall macromolecule catabolic process"/>
    <property type="evidence" value="ECO:0007669"/>
    <property type="project" value="InterPro"/>
</dbReference>
<feature type="signal peptide" evidence="4">
    <location>
        <begin position="1"/>
        <end position="21"/>
    </location>
</feature>
<dbReference type="eggNOG" id="COG3757">
    <property type="taxonomic scope" value="Bacteria"/>
</dbReference>
<name>A0A059FKP4_9PROT</name>
<dbReference type="CDD" id="cd06413">
    <property type="entry name" value="GH25_muramidase_1"/>
    <property type="match status" value="1"/>
</dbReference>
<dbReference type="GO" id="GO:0003796">
    <property type="term" value="F:lysozyme activity"/>
    <property type="evidence" value="ECO:0007669"/>
    <property type="project" value="InterPro"/>
</dbReference>
<dbReference type="PATRIC" id="fig|1280952.3.peg.357"/>
<comment type="similarity">
    <text evidence="1">Belongs to the glycosyl hydrolase 25 family.</text>
</comment>
<dbReference type="GO" id="GO:0009253">
    <property type="term" value="P:peptidoglycan catabolic process"/>
    <property type="evidence" value="ECO:0007669"/>
    <property type="project" value="InterPro"/>
</dbReference>
<organism evidence="5 6">
    <name type="scientific">Hyphomonas jannaschiana VP2</name>
    <dbReference type="NCBI Taxonomy" id="1280952"/>
    <lineage>
        <taxon>Bacteria</taxon>
        <taxon>Pseudomonadati</taxon>
        <taxon>Pseudomonadota</taxon>
        <taxon>Alphaproteobacteria</taxon>
        <taxon>Hyphomonadales</taxon>
        <taxon>Hyphomonadaceae</taxon>
        <taxon>Hyphomonas</taxon>
    </lineage>
</organism>
<dbReference type="SMART" id="SM00641">
    <property type="entry name" value="Glyco_25"/>
    <property type="match status" value="1"/>
</dbReference>
<evidence type="ECO:0000256" key="4">
    <source>
        <dbReference type="SAM" id="SignalP"/>
    </source>
</evidence>
<dbReference type="InterPro" id="IPR017853">
    <property type="entry name" value="GH"/>
</dbReference>
<dbReference type="SUPFAM" id="SSF51445">
    <property type="entry name" value="(Trans)glycosidases"/>
    <property type="match status" value="1"/>
</dbReference>
<reference evidence="5 6" key="1">
    <citation type="journal article" date="2014" name="Antonie Van Leeuwenhoek">
        <title>Hyphomonas beringensis sp. nov. and Hyphomonas chukchiensis sp. nov., isolated from surface seawater of the Bering Sea and Chukchi Sea.</title>
        <authorList>
            <person name="Li C."/>
            <person name="Lai Q."/>
            <person name="Li G."/>
            <person name="Dong C."/>
            <person name="Wang J."/>
            <person name="Liao Y."/>
            <person name="Shao Z."/>
        </authorList>
    </citation>
    <scope>NUCLEOTIDE SEQUENCE [LARGE SCALE GENOMIC DNA]</scope>
    <source>
        <strain evidence="5 6">VP2</strain>
    </source>
</reference>
<dbReference type="InterPro" id="IPR018077">
    <property type="entry name" value="Glyco_hydro_fam25_subgr"/>
</dbReference>
<accession>A0A059FKP4</accession>
<evidence type="ECO:0000256" key="2">
    <source>
        <dbReference type="ARBA" id="ARBA00022801"/>
    </source>
</evidence>
<comment type="caution">
    <text evidence="5">The sequence shown here is derived from an EMBL/GenBank/DDBJ whole genome shotgun (WGS) entry which is preliminary data.</text>
</comment>
<keyword evidence="2 5" id="KW-0378">Hydrolase</keyword>
<keyword evidence="6" id="KW-1185">Reference proteome</keyword>
<feature type="chain" id="PRO_5001572530" evidence="4">
    <location>
        <begin position="22"/>
        <end position="223"/>
    </location>
</feature>
<evidence type="ECO:0000256" key="3">
    <source>
        <dbReference type="ARBA" id="ARBA00023295"/>
    </source>
</evidence>
<dbReference type="PANTHER" id="PTHR34135:SF2">
    <property type="entry name" value="LYSOZYME"/>
    <property type="match status" value="1"/>
</dbReference>
<keyword evidence="3" id="KW-0326">Glycosidase</keyword>